<keyword evidence="3 9" id="KW-0547">Nucleotide-binding</keyword>
<reference evidence="13" key="1">
    <citation type="journal article" date="1991" name="Proc. Natl. Acad. Sci. U.S.A.">
        <title>Identification and partial characterization of six members of the kinesin superfamily in Drosophila.</title>
        <authorList>
            <person name="Stewart R.J."/>
            <person name="Pesavento P.A."/>
            <person name="Woerpel D.N."/>
            <person name="Goldstein L.S.B."/>
        </authorList>
    </citation>
    <scope>NUCLEOTIDE SEQUENCE</scope>
</reference>
<feature type="coiled-coil region" evidence="10">
    <location>
        <begin position="368"/>
        <end position="395"/>
    </location>
</feature>
<sequence length="814" mass="92440">MPSEQHTNIKVAVRVRPYNVRELEQKQRSIIKVMDRSALLFDPDEEDDEFFFQGAKQPYRDITKRMNKKLTMEFDRVFDIDNSNQDLFEECTAPLVDAVLNGYNCSVFVYGATGAGKTFTMLGSEAHPGLTYLTMQDLFDKIQAQSDVRKFDVGVSYLEVYNEHVMNLLTKSGPLKLREDNNGVVVSGLCLTPIYSAEELLRMLMLGNSHRTQHPTDANAESSRSHAIFQVHIRITERKTDTKRTVKLSMIDLAGSERAASTKGIGVRFKEGASINKSLLALGNCINKLADGLKHIPYRDSNLTRILKDSLGGNCRTLMVANVSMSSLTYEDTYNTLKYASRAKKIRTTLKQNVLKSKMPTEFYVKKIDEVVAENERLKERNKALEAKATQLERAGNSGFDPLELKTWYSKIDAVYAAARQLQEHVLGMRSKIKNINYRQTLKKELEEFRKLMCVDQRVCQEDFRRFANYMSTLTSQMEKYKEELPSWLSKMEIAYQDLESLKREVNKSKAYQILIVYVKYKDLELQLTKQNIFNNHVNAINQELVENLDLMRKSFRTACEVLNQTYDRLEDGQKLTPEIEAVFERLLRKMRFADSEANTKMAEMNPLVVPMALRSSGQEEEEPTCSLTASAKKRQRQAAQSDDDLHLSMEDFDSQDTESDSEELHRTFKRPRNLNETQVLGPCSSSSSSSTSSSSSARKALTATVTKQRNVQQRLVSDLISDQNVRGGNEKIKKALLKSNHFTAQGLQRTLAAASLAKENVKYNANYVRKSPRALMAKALAGTSTLARKPLGSASKEPPLVKFNRAASFRLKK</sequence>
<feature type="region of interest" description="Disordered" evidence="11">
    <location>
        <begin position="616"/>
        <end position="706"/>
    </location>
</feature>
<dbReference type="PRINTS" id="PR00380">
    <property type="entry name" value="KINESINHEAVY"/>
</dbReference>
<comment type="subcellular location">
    <subcellularLocation>
        <location evidence="1">Cytoplasm</location>
        <location evidence="1">Cytoskeleton</location>
    </subcellularLocation>
</comment>
<dbReference type="PROSITE" id="PS50067">
    <property type="entry name" value="KINESIN_MOTOR_2"/>
    <property type="match status" value="1"/>
</dbReference>
<protein>
    <submittedName>
        <fullName evidence="13">Kinesin like protein 67a</fullName>
    </submittedName>
</protein>
<dbReference type="SUPFAM" id="SSF52540">
    <property type="entry name" value="P-loop containing nucleoside triphosphate hydrolases"/>
    <property type="match status" value="1"/>
</dbReference>
<dbReference type="GO" id="GO:0005828">
    <property type="term" value="C:kinetochore microtubule"/>
    <property type="evidence" value="ECO:0000314"/>
    <property type="project" value="FlyBase"/>
</dbReference>
<dbReference type="GO" id="GO:0005871">
    <property type="term" value="C:kinesin complex"/>
    <property type="evidence" value="ECO:0000304"/>
    <property type="project" value="FlyBase"/>
</dbReference>
<evidence type="ECO:0000256" key="1">
    <source>
        <dbReference type="ARBA" id="ARBA00004245"/>
    </source>
</evidence>
<keyword evidence="6 9" id="KW-0505">Motor protein</keyword>
<reference evidence="13" key="2">
    <citation type="journal article" date="1997" name="J. Cell Biol.">
        <title>Mitochondrial association of a plus end-directed microtubule motor expressed during mitosis in Drosophila.</title>
        <authorList>
            <person name="Pereira A.J."/>
            <person name="Dalby B."/>
            <person name="Stewart R.J."/>
            <person name="Doxsey S.J."/>
            <person name="Goldstein L.S."/>
        </authorList>
    </citation>
    <scope>NUCLEOTIDE SEQUENCE</scope>
</reference>
<keyword evidence="4 9" id="KW-0067">ATP-binding</keyword>
<dbReference type="VEuPathDB" id="VectorBase:FBgn0004379"/>
<dbReference type="Gene3D" id="3.40.850.10">
    <property type="entry name" value="Kinesin motor domain"/>
    <property type="match status" value="1"/>
</dbReference>
<dbReference type="PANTHER" id="PTHR47968:SF65">
    <property type="entry name" value="KINESIN MOTOR DOMAIN-CONTAINING PROTEIN"/>
    <property type="match status" value="1"/>
</dbReference>
<keyword evidence="2" id="KW-0493">Microtubule</keyword>
<evidence type="ECO:0000256" key="8">
    <source>
        <dbReference type="ARBA" id="ARBA00060769"/>
    </source>
</evidence>
<organism evidence="13">
    <name type="scientific">Drosophila melanogaster</name>
    <name type="common">Fruit fly</name>
    <dbReference type="NCBI Taxonomy" id="7227"/>
    <lineage>
        <taxon>Eukaryota</taxon>
        <taxon>Metazoa</taxon>
        <taxon>Ecdysozoa</taxon>
        <taxon>Arthropoda</taxon>
        <taxon>Hexapoda</taxon>
        <taxon>Insecta</taxon>
        <taxon>Pterygota</taxon>
        <taxon>Neoptera</taxon>
        <taxon>Endopterygota</taxon>
        <taxon>Diptera</taxon>
        <taxon>Brachycera</taxon>
        <taxon>Muscomorpha</taxon>
        <taxon>Ephydroidea</taxon>
        <taxon>Drosophilidae</taxon>
        <taxon>Drosophila</taxon>
        <taxon>Sophophora</taxon>
    </lineage>
</organism>
<dbReference type="GO" id="GO:0000776">
    <property type="term" value="C:kinetochore"/>
    <property type="evidence" value="ECO:0000314"/>
    <property type="project" value="FlyBase"/>
</dbReference>
<dbReference type="AGR" id="FB:FBgn0004379"/>
<dbReference type="ExpressionAtlas" id="P91945">
    <property type="expression patterns" value="baseline and differential"/>
</dbReference>
<dbReference type="GO" id="GO:0007110">
    <property type="term" value="P:meiosis I cytokinesis"/>
    <property type="evidence" value="ECO:0000315"/>
    <property type="project" value="FlyBase"/>
</dbReference>
<evidence type="ECO:0000256" key="10">
    <source>
        <dbReference type="SAM" id="Coils"/>
    </source>
</evidence>
<dbReference type="GO" id="GO:0007052">
    <property type="term" value="P:mitotic spindle organization"/>
    <property type="evidence" value="ECO:0000315"/>
    <property type="project" value="FlyBase"/>
</dbReference>
<dbReference type="GO" id="GO:0051231">
    <property type="term" value="P:spindle elongation"/>
    <property type="evidence" value="ECO:0000315"/>
    <property type="project" value="FlyBase"/>
</dbReference>
<evidence type="ECO:0000256" key="4">
    <source>
        <dbReference type="ARBA" id="ARBA00022840"/>
    </source>
</evidence>
<dbReference type="SMART" id="SM00129">
    <property type="entry name" value="KISc"/>
    <property type="match status" value="1"/>
</dbReference>
<feature type="binding site" evidence="9">
    <location>
        <begin position="111"/>
        <end position="118"/>
    </location>
    <ligand>
        <name>ATP</name>
        <dbReference type="ChEBI" id="CHEBI:30616"/>
    </ligand>
</feature>
<dbReference type="GO" id="GO:0051225">
    <property type="term" value="P:spindle assembly"/>
    <property type="evidence" value="ECO:0000315"/>
    <property type="project" value="FlyBase"/>
</dbReference>
<dbReference type="GO" id="GO:0005634">
    <property type="term" value="C:nucleus"/>
    <property type="evidence" value="ECO:0000314"/>
    <property type="project" value="FlyBase"/>
</dbReference>
<dbReference type="PeptideAtlas" id="P91945"/>
<dbReference type="InterPro" id="IPR036961">
    <property type="entry name" value="Kinesin_motor_dom_sf"/>
</dbReference>
<dbReference type="GO" id="GO:0007141">
    <property type="term" value="P:male meiosis I"/>
    <property type="evidence" value="ECO:0000315"/>
    <property type="project" value="FlyBase"/>
</dbReference>
<evidence type="ECO:0000256" key="9">
    <source>
        <dbReference type="PROSITE-ProRule" id="PRU00283"/>
    </source>
</evidence>
<dbReference type="FlyBase" id="FBgn0004379">
    <property type="gene designation" value="Klp67A"/>
</dbReference>
<evidence type="ECO:0000256" key="2">
    <source>
        <dbReference type="ARBA" id="ARBA00022701"/>
    </source>
</evidence>
<evidence type="ECO:0000256" key="7">
    <source>
        <dbReference type="ARBA" id="ARBA00023212"/>
    </source>
</evidence>
<proteinExistence type="evidence at transcript level"/>
<dbReference type="GO" id="GO:0007059">
    <property type="term" value="P:chromosome segregation"/>
    <property type="evidence" value="ECO:0000315"/>
    <property type="project" value="FlyBase"/>
</dbReference>
<dbReference type="GO" id="GO:0016346">
    <property type="term" value="P:male meiotic chromosome movement towards spindle pole"/>
    <property type="evidence" value="ECO:0000315"/>
    <property type="project" value="FlyBase"/>
</dbReference>
<dbReference type="GO" id="GO:0005875">
    <property type="term" value="C:microtubule associated complex"/>
    <property type="evidence" value="ECO:0000314"/>
    <property type="project" value="FlyBase"/>
</dbReference>
<feature type="compositionally biased region" description="Acidic residues" evidence="11">
    <location>
        <begin position="651"/>
        <end position="662"/>
    </location>
</feature>
<dbReference type="GO" id="GO:0005737">
    <property type="term" value="C:cytoplasm"/>
    <property type="evidence" value="ECO:0000314"/>
    <property type="project" value="FlyBase"/>
</dbReference>
<dbReference type="GO" id="GO:0055047">
    <property type="term" value="P:generative cell mitosis"/>
    <property type="evidence" value="ECO:0000315"/>
    <property type="project" value="FlyBase"/>
</dbReference>
<dbReference type="GO" id="GO:0007060">
    <property type="term" value="P:male meiosis chromosome segregation"/>
    <property type="evidence" value="ECO:0000315"/>
    <property type="project" value="FlyBase"/>
</dbReference>
<dbReference type="FunFam" id="3.40.850.10:FF:000054">
    <property type="entry name" value="Kinesin-like protein"/>
    <property type="match status" value="1"/>
</dbReference>
<dbReference type="CDD" id="cd01370">
    <property type="entry name" value="KISc_KIP3_like"/>
    <property type="match status" value="1"/>
</dbReference>
<name>P91945_DROME</name>
<dbReference type="Pfam" id="PF00225">
    <property type="entry name" value="Kinesin"/>
    <property type="match status" value="1"/>
</dbReference>
<dbReference type="OrthoDB" id="3176171at2759"/>
<evidence type="ECO:0000313" key="13">
    <source>
        <dbReference type="EMBL" id="AAB49460.1"/>
    </source>
</evidence>
<feature type="domain" description="Kinesin motor" evidence="12">
    <location>
        <begin position="8"/>
        <end position="346"/>
    </location>
</feature>
<evidence type="ECO:0000256" key="5">
    <source>
        <dbReference type="ARBA" id="ARBA00023054"/>
    </source>
</evidence>
<comment type="similarity">
    <text evidence="8">Belongs to the TRAFAC class myosin-kinesin ATPase superfamily. Kinesin family. KIN-8 subfamily.</text>
</comment>
<dbReference type="GO" id="GO:0003774">
    <property type="term" value="F:cytoskeletal motor activity"/>
    <property type="evidence" value="ECO:0000314"/>
    <property type="project" value="FlyBase"/>
</dbReference>
<dbReference type="GO" id="GO:0072686">
    <property type="term" value="C:mitotic spindle"/>
    <property type="evidence" value="ECO:0000314"/>
    <property type="project" value="FlyBase"/>
</dbReference>
<dbReference type="GO" id="GO:0005876">
    <property type="term" value="C:spindle microtubule"/>
    <property type="evidence" value="ECO:0000314"/>
    <property type="project" value="FlyBase"/>
</dbReference>
<evidence type="ECO:0000256" key="3">
    <source>
        <dbReference type="ARBA" id="ARBA00022741"/>
    </source>
</evidence>
<dbReference type="InterPro" id="IPR027417">
    <property type="entry name" value="P-loop_NTPase"/>
</dbReference>
<dbReference type="GO" id="GO:0007054">
    <property type="term" value="P:spindle assembly involved in male meiosis I"/>
    <property type="evidence" value="ECO:0000315"/>
    <property type="project" value="FlyBase"/>
</dbReference>
<dbReference type="GO" id="GO:0031134">
    <property type="term" value="P:sister chromatid biorientation"/>
    <property type="evidence" value="ECO:0000315"/>
    <property type="project" value="FlyBase"/>
</dbReference>
<dbReference type="GO" id="GO:0007019">
    <property type="term" value="P:microtubule depolymerization"/>
    <property type="evidence" value="ECO:0000315"/>
    <property type="project" value="FlyBase"/>
</dbReference>
<evidence type="ECO:0000259" key="12">
    <source>
        <dbReference type="PROSITE" id="PS50067"/>
    </source>
</evidence>
<evidence type="ECO:0000313" key="14">
    <source>
        <dbReference type="FlyBase" id="FBgn0004379"/>
    </source>
</evidence>
<keyword evidence="5 10" id="KW-0175">Coiled coil</keyword>
<dbReference type="GO" id="GO:1990023">
    <property type="term" value="C:mitotic spindle midzone"/>
    <property type="evidence" value="ECO:0000314"/>
    <property type="project" value="FlyBase"/>
</dbReference>
<keyword evidence="7" id="KW-0206">Cytoskeleton</keyword>
<gene>
    <name evidence="14" type="primary">Klp67A</name>
    <name evidence="14" type="ORF">CG10923</name>
</gene>
<dbReference type="EMBL" id="U89264">
    <property type="protein sequence ID" value="AAB49460.1"/>
    <property type="molecule type" value="mRNA"/>
</dbReference>
<dbReference type="AlphaFoldDB" id="P91945"/>
<keyword evidence="7" id="KW-0963">Cytoplasm</keyword>
<dbReference type="GO" id="GO:0008017">
    <property type="term" value="F:microtubule binding"/>
    <property type="evidence" value="ECO:0007669"/>
    <property type="project" value="InterPro"/>
</dbReference>
<dbReference type="GO" id="GO:0003777">
    <property type="term" value="F:microtubule motor activity"/>
    <property type="evidence" value="ECO:0007669"/>
    <property type="project" value="InterPro"/>
</dbReference>
<dbReference type="InterPro" id="IPR027640">
    <property type="entry name" value="Kinesin-like_fam"/>
</dbReference>
<dbReference type="PANTHER" id="PTHR47968">
    <property type="entry name" value="CENTROMERE PROTEIN E"/>
    <property type="match status" value="1"/>
</dbReference>
<evidence type="ECO:0000256" key="6">
    <source>
        <dbReference type="ARBA" id="ARBA00023175"/>
    </source>
</evidence>
<feature type="compositionally biased region" description="Low complexity" evidence="11">
    <location>
        <begin position="685"/>
        <end position="697"/>
    </location>
</feature>
<dbReference type="GO" id="GO:0007100">
    <property type="term" value="P:mitotic centrosome separation"/>
    <property type="evidence" value="ECO:0000315"/>
    <property type="project" value="FlyBase"/>
</dbReference>
<evidence type="ECO:0000256" key="11">
    <source>
        <dbReference type="SAM" id="MobiDB-lite"/>
    </source>
</evidence>
<dbReference type="GO" id="GO:0005524">
    <property type="term" value="F:ATP binding"/>
    <property type="evidence" value="ECO:0007669"/>
    <property type="project" value="UniProtKB-UniRule"/>
</dbReference>
<accession>P91945</accession>
<dbReference type="InterPro" id="IPR001752">
    <property type="entry name" value="Kinesin_motor_dom"/>
</dbReference>